<proteinExistence type="predicted"/>
<accession>A0ACD5Y6R0</accession>
<name>A0ACD5Y6R0_AVESA</name>
<evidence type="ECO:0000313" key="1">
    <source>
        <dbReference type="EnsemblPlants" id="AVESA.00010b.r2.5CG0918310.1.CDS"/>
    </source>
</evidence>
<organism evidence="1 2">
    <name type="scientific">Avena sativa</name>
    <name type="common">Oat</name>
    <dbReference type="NCBI Taxonomy" id="4498"/>
    <lineage>
        <taxon>Eukaryota</taxon>
        <taxon>Viridiplantae</taxon>
        <taxon>Streptophyta</taxon>
        <taxon>Embryophyta</taxon>
        <taxon>Tracheophyta</taxon>
        <taxon>Spermatophyta</taxon>
        <taxon>Magnoliopsida</taxon>
        <taxon>Liliopsida</taxon>
        <taxon>Poales</taxon>
        <taxon>Poaceae</taxon>
        <taxon>BOP clade</taxon>
        <taxon>Pooideae</taxon>
        <taxon>Poodae</taxon>
        <taxon>Poeae</taxon>
        <taxon>Poeae Chloroplast Group 1 (Aveneae type)</taxon>
        <taxon>Aveninae</taxon>
        <taxon>Avena</taxon>
    </lineage>
</organism>
<dbReference type="Proteomes" id="UP001732700">
    <property type="component" value="Chromosome 5C"/>
</dbReference>
<reference evidence="1" key="1">
    <citation type="submission" date="2021-05" db="EMBL/GenBank/DDBJ databases">
        <authorList>
            <person name="Scholz U."/>
            <person name="Mascher M."/>
            <person name="Fiebig A."/>
        </authorList>
    </citation>
    <scope>NUCLEOTIDE SEQUENCE [LARGE SCALE GENOMIC DNA]</scope>
</reference>
<dbReference type="EnsemblPlants" id="AVESA.00010b.r2.5CG0918310.1">
    <property type="protein sequence ID" value="AVESA.00010b.r2.5CG0918310.1.CDS"/>
    <property type="gene ID" value="AVESA.00010b.r2.5CG0918310"/>
</dbReference>
<sequence>MARGLRAQAREALQLHGAGKHEEAVARGVEISAENPGSALALNLVGSLHRYSGSVAWKGRASDDDEAASALELHHNKLALEAFSAAAQIAPNCVMTAIAHAEALAGCGRIPEAQVELFRICSIPDANHVDPAVHHVGYDMIGGANAKMRKGDAVSKANAIMQDFETLINNEVVPIEAATLLGGDTANDEVRRRARLCSQCYPFSARAQLLCVYIELQHVRALDLAADRKRHLRRILALVSDAAVTFDCSLLIALFHAKVLFVLDEFDESERECRRALRIEEPTDPNLDDIPPAVSVPGADFDARVSSVKKELRVFLKHIVVVAALYWCSIKSTPHHERIISVKVQTLQEHYNGIDQSAAKTISDALRFLKNQGSWSFFICPSSRCDGKKFLDTRSLWQHMRNKHRDELWEKLQSVLGPDFNENASKDDHSLDGITLCQDSGQHDIFQLPEVQDMFESLLVSPSIGIRAEPLAEMRQRKCREGSGILEDIKEKLKMLPKDTLTTEFEGFCFGIQNLWLKFLKVSLLDYREVILPLARSFQWIEIKQWIAQNVNDPNRSISDASFDAVFGKVPAALDHQSGDDLQPEKLKPSCADETLKADEKFEESEVRVVNSNSGTVVDQSSSDPPTDVDESVMNIAVRIAEVELDKKGTSGQSVKEIGSTSSCQQSLNVFNKNNADKELSILSLTIQSLCNLRHFRDMLLMEPLAWIPSVDNPCIAQKFYEIFSSWEKNDHHLTDVVLTYMKTLLCRIVNCTTFFEKLQAGTNFASEIVATILIGLHMSETFSRSRLNKETQKHVLNPITCGDCICPTHNLFGINFNAQMSCQCGKCSGEYLYTALFHKLDAGSPQTTKIKSFAELPVLLDEQFYKDNNCEDCGTLQNNDLFLSNTPHFFTIVLNWLGGIESQDILSEVMSGITSPLDTAYFCKSANSSTMYTVTSMICYADERYVCFARDDEDKWLIYDSETVKTEDTWEHLLERFKDSKLQPEVLFFEVIK</sequence>
<reference evidence="1" key="2">
    <citation type="submission" date="2025-09" db="UniProtKB">
        <authorList>
            <consortium name="EnsemblPlants"/>
        </authorList>
    </citation>
    <scope>IDENTIFICATION</scope>
</reference>
<evidence type="ECO:0000313" key="2">
    <source>
        <dbReference type="Proteomes" id="UP001732700"/>
    </source>
</evidence>
<keyword evidence="2" id="KW-1185">Reference proteome</keyword>
<protein>
    <submittedName>
        <fullName evidence="1">Uncharacterized protein</fullName>
    </submittedName>
</protein>